<dbReference type="OrthoDB" id="9814202at2"/>
<dbReference type="SUPFAM" id="SSF141868">
    <property type="entry name" value="EAL domain-like"/>
    <property type="match status" value="1"/>
</dbReference>
<reference evidence="4 5" key="1">
    <citation type="submission" date="2019-12" db="EMBL/GenBank/DDBJ databases">
        <title>Litoreibacter badius sp. nov., a novel bacteriochlorophyll a-containing bacterium in the genus Litoreibacter.</title>
        <authorList>
            <person name="Kanamuro M."/>
            <person name="Takabe Y."/>
            <person name="Mori K."/>
            <person name="Takaichi S."/>
            <person name="Hanada S."/>
        </authorList>
    </citation>
    <scope>NUCLEOTIDE SEQUENCE [LARGE SCALE GENOMIC DNA]</scope>
    <source>
        <strain evidence="4 5">K6</strain>
    </source>
</reference>
<feature type="domain" description="GGDEF" evidence="3">
    <location>
        <begin position="91"/>
        <end position="227"/>
    </location>
</feature>
<accession>A0A6N6JGA5</accession>
<dbReference type="EMBL" id="BLJE01000002">
    <property type="protein sequence ID" value="GFE65155.1"/>
    <property type="molecule type" value="Genomic_DNA"/>
</dbReference>
<dbReference type="Pfam" id="PF00563">
    <property type="entry name" value="EAL"/>
    <property type="match status" value="1"/>
</dbReference>
<evidence type="ECO:0000259" key="3">
    <source>
        <dbReference type="PROSITE" id="PS50887"/>
    </source>
</evidence>
<evidence type="ECO:0000313" key="5">
    <source>
        <dbReference type="Proteomes" id="UP000436822"/>
    </source>
</evidence>
<dbReference type="PROSITE" id="PS50883">
    <property type="entry name" value="EAL"/>
    <property type="match status" value="1"/>
</dbReference>
<name>A0A6N6JGA5_9RHOB</name>
<keyword evidence="5" id="KW-1185">Reference proteome</keyword>
<evidence type="ECO:0000313" key="4">
    <source>
        <dbReference type="EMBL" id="GFE65155.1"/>
    </source>
</evidence>
<dbReference type="SMART" id="SM00267">
    <property type="entry name" value="GGDEF"/>
    <property type="match status" value="1"/>
</dbReference>
<organism evidence="4 5">
    <name type="scientific">Litoreibacter roseus</name>
    <dbReference type="NCBI Taxonomy" id="2601869"/>
    <lineage>
        <taxon>Bacteria</taxon>
        <taxon>Pseudomonadati</taxon>
        <taxon>Pseudomonadota</taxon>
        <taxon>Alphaproteobacteria</taxon>
        <taxon>Rhodobacterales</taxon>
        <taxon>Roseobacteraceae</taxon>
        <taxon>Litoreibacter</taxon>
    </lineage>
</organism>
<dbReference type="InterPro" id="IPR001633">
    <property type="entry name" value="EAL_dom"/>
</dbReference>
<dbReference type="SUPFAM" id="SSF55073">
    <property type="entry name" value="Nucleotide cyclase"/>
    <property type="match status" value="1"/>
</dbReference>
<dbReference type="RefSeq" id="WP_159806867.1">
    <property type="nucleotide sequence ID" value="NZ_BLJE01000002.1"/>
</dbReference>
<dbReference type="Pfam" id="PF00990">
    <property type="entry name" value="GGDEF"/>
    <property type="match status" value="1"/>
</dbReference>
<gene>
    <name evidence="4" type="ORF">KIN_22290</name>
</gene>
<dbReference type="Proteomes" id="UP000436822">
    <property type="component" value="Unassembled WGS sequence"/>
</dbReference>
<feature type="transmembrane region" description="Helical" evidence="1">
    <location>
        <begin position="12"/>
        <end position="35"/>
    </location>
</feature>
<dbReference type="PANTHER" id="PTHR33121:SF70">
    <property type="entry name" value="SIGNALING PROTEIN YKOW"/>
    <property type="match status" value="1"/>
</dbReference>
<dbReference type="SMART" id="SM00052">
    <property type="entry name" value="EAL"/>
    <property type="match status" value="1"/>
</dbReference>
<keyword evidence="1" id="KW-0812">Transmembrane</keyword>
<dbReference type="PROSITE" id="PS50887">
    <property type="entry name" value="GGDEF"/>
    <property type="match status" value="1"/>
</dbReference>
<sequence>MFDTASRSKLIGACVWAQRVMLAILSLSAVFFFFADGGTTLSVSTLVLATAMLIVHEGLNKILAGPSTPVMDRTQFVKHLDTLMNPDSKLGRSACIVLEIDDFDDLKMSWGREAAETASGETEQRLKTFLRGADTLAKLAENRFAIAIGNIRQPELGAVINMVHRLQDAATDVIEVDEASLHVSLSAGFCLSAQLSGDTGEAFLSSAISALTDARTYGPGAARGYSSQTPAQPIQLKATMENVLAALREGQIKPWFQPQVSTDTGMVTGFEALSRWYHPEKGLIQPADFLPELEAAGKMEDLSEAILQHALRALKSWDEQHLDVPHVAVNFATQELRNPGLVERIKWDVDRFDLDPSRLTIEILETVVSQAEDDVITRNIRALGAQGFRIDLDDFGRGHASLSNIRRFKVGRVKIDRSFVTRVDDDPEQQKMIAAIVSMAEQLEIQTVAEGVETVGEKSILSQLGCSELQGFSIARPMAVEETAAWLKAHAAERAKSSELLRNSR</sequence>
<dbReference type="PANTHER" id="PTHR33121">
    <property type="entry name" value="CYCLIC DI-GMP PHOSPHODIESTERASE PDEF"/>
    <property type="match status" value="1"/>
</dbReference>
<dbReference type="GO" id="GO:0071111">
    <property type="term" value="F:cyclic-guanylate-specific phosphodiesterase activity"/>
    <property type="evidence" value="ECO:0007669"/>
    <property type="project" value="InterPro"/>
</dbReference>
<keyword evidence="1" id="KW-0472">Membrane</keyword>
<evidence type="ECO:0000256" key="1">
    <source>
        <dbReference type="SAM" id="Phobius"/>
    </source>
</evidence>
<comment type="caution">
    <text evidence="4">The sequence shown here is derived from an EMBL/GenBank/DDBJ whole genome shotgun (WGS) entry which is preliminary data.</text>
</comment>
<keyword evidence="1" id="KW-1133">Transmembrane helix</keyword>
<dbReference type="CDD" id="cd01948">
    <property type="entry name" value="EAL"/>
    <property type="match status" value="1"/>
</dbReference>
<protein>
    <submittedName>
        <fullName evidence="4">Diguanylate cyclase</fullName>
    </submittedName>
</protein>
<evidence type="ECO:0000259" key="2">
    <source>
        <dbReference type="PROSITE" id="PS50883"/>
    </source>
</evidence>
<dbReference type="InterPro" id="IPR000160">
    <property type="entry name" value="GGDEF_dom"/>
</dbReference>
<dbReference type="InterPro" id="IPR043128">
    <property type="entry name" value="Rev_trsase/Diguanyl_cyclase"/>
</dbReference>
<proteinExistence type="predicted"/>
<dbReference type="Gene3D" id="3.30.70.270">
    <property type="match status" value="1"/>
</dbReference>
<feature type="domain" description="EAL" evidence="2">
    <location>
        <begin position="236"/>
        <end position="491"/>
    </location>
</feature>
<dbReference type="AlphaFoldDB" id="A0A6N6JGA5"/>
<dbReference type="InterPro" id="IPR050706">
    <property type="entry name" value="Cyclic-di-GMP_PDE-like"/>
</dbReference>
<dbReference type="InterPro" id="IPR029787">
    <property type="entry name" value="Nucleotide_cyclase"/>
</dbReference>
<dbReference type="InterPro" id="IPR035919">
    <property type="entry name" value="EAL_sf"/>
</dbReference>
<dbReference type="Gene3D" id="3.20.20.450">
    <property type="entry name" value="EAL domain"/>
    <property type="match status" value="1"/>
</dbReference>